<keyword evidence="3" id="KW-1185">Reference proteome</keyword>
<sequence length="83" mass="9134">MASISDVCALFSAMIGRSMRRSNTRPHLFLYWGVCLCLMNVATANFGLVEIALPVVVEMNSIDKGKSGDDIFPKILRQSLVVD</sequence>
<feature type="transmembrane region" description="Helical" evidence="1">
    <location>
        <begin position="30"/>
        <end position="57"/>
    </location>
</feature>
<reference evidence="2 3" key="1">
    <citation type="journal article" date="2019" name="Sci. Rep.">
        <title>Orb-weaving spider Araneus ventricosus genome elucidates the spidroin gene catalogue.</title>
        <authorList>
            <person name="Kono N."/>
            <person name="Nakamura H."/>
            <person name="Ohtoshi R."/>
            <person name="Moran D.A.P."/>
            <person name="Shinohara A."/>
            <person name="Yoshida Y."/>
            <person name="Fujiwara M."/>
            <person name="Mori M."/>
            <person name="Tomita M."/>
            <person name="Arakawa K."/>
        </authorList>
    </citation>
    <scope>NUCLEOTIDE SEQUENCE [LARGE SCALE GENOMIC DNA]</scope>
</reference>
<keyword evidence="1" id="KW-0812">Transmembrane</keyword>
<keyword evidence="1" id="KW-1133">Transmembrane helix</keyword>
<evidence type="ECO:0000256" key="1">
    <source>
        <dbReference type="SAM" id="Phobius"/>
    </source>
</evidence>
<dbReference type="Proteomes" id="UP000499080">
    <property type="component" value="Unassembled WGS sequence"/>
</dbReference>
<name>A0A4Y2BUN6_ARAVE</name>
<evidence type="ECO:0000313" key="2">
    <source>
        <dbReference type="EMBL" id="GBL95910.1"/>
    </source>
</evidence>
<comment type="caution">
    <text evidence="2">The sequence shown here is derived from an EMBL/GenBank/DDBJ whole genome shotgun (WGS) entry which is preliminary data.</text>
</comment>
<keyword evidence="1" id="KW-0472">Membrane</keyword>
<accession>A0A4Y2BUN6</accession>
<gene>
    <name evidence="2" type="ORF">AVEN_227143_1</name>
</gene>
<protein>
    <submittedName>
        <fullName evidence="2">Uncharacterized protein</fullName>
    </submittedName>
</protein>
<evidence type="ECO:0000313" key="3">
    <source>
        <dbReference type="Proteomes" id="UP000499080"/>
    </source>
</evidence>
<organism evidence="2 3">
    <name type="scientific">Araneus ventricosus</name>
    <name type="common">Orbweaver spider</name>
    <name type="synonym">Epeira ventricosa</name>
    <dbReference type="NCBI Taxonomy" id="182803"/>
    <lineage>
        <taxon>Eukaryota</taxon>
        <taxon>Metazoa</taxon>
        <taxon>Ecdysozoa</taxon>
        <taxon>Arthropoda</taxon>
        <taxon>Chelicerata</taxon>
        <taxon>Arachnida</taxon>
        <taxon>Araneae</taxon>
        <taxon>Araneomorphae</taxon>
        <taxon>Entelegynae</taxon>
        <taxon>Araneoidea</taxon>
        <taxon>Araneidae</taxon>
        <taxon>Araneus</taxon>
    </lineage>
</organism>
<dbReference type="EMBL" id="BGPR01000115">
    <property type="protein sequence ID" value="GBL95910.1"/>
    <property type="molecule type" value="Genomic_DNA"/>
</dbReference>
<dbReference type="AlphaFoldDB" id="A0A4Y2BUN6"/>
<proteinExistence type="predicted"/>